<keyword evidence="1" id="KW-0328">Glycosyltransferase</keyword>
<evidence type="ECO:0000313" key="2">
    <source>
        <dbReference type="Proteomes" id="UP000682782"/>
    </source>
</evidence>
<keyword evidence="1" id="KW-0808">Transferase</keyword>
<organism evidence="1 2">
    <name type="scientific">Aristaeella hokkaidonensis</name>
    <dbReference type="NCBI Taxonomy" id="3046382"/>
    <lineage>
        <taxon>Bacteria</taxon>
        <taxon>Bacillati</taxon>
        <taxon>Bacillota</taxon>
        <taxon>Clostridia</taxon>
        <taxon>Eubacteriales</taxon>
        <taxon>Aristaeellaceae</taxon>
        <taxon>Aristaeella</taxon>
    </lineage>
</organism>
<dbReference type="EC" id="2.4.2.14" evidence="1"/>
<proteinExistence type="predicted"/>
<evidence type="ECO:0000313" key="1">
    <source>
        <dbReference type="EMBL" id="QUC66099.1"/>
    </source>
</evidence>
<reference evidence="1" key="1">
    <citation type="submission" date="2021-01" db="EMBL/GenBank/DDBJ databases">
        <title>Complete genome sequence of Clostridiales bacterium R-7.</title>
        <authorList>
            <person name="Mahoney-Kurpe S.C."/>
            <person name="Palevich N."/>
            <person name="Koike S."/>
            <person name="Moon C.D."/>
            <person name="Attwood G.T."/>
        </authorList>
    </citation>
    <scope>NUCLEOTIDE SEQUENCE</scope>
    <source>
        <strain evidence="1">R-7</strain>
    </source>
</reference>
<dbReference type="Proteomes" id="UP000682782">
    <property type="component" value="Chromosome"/>
</dbReference>
<name>A0AC61MUQ7_9FIRM</name>
<sequence length="471" mass="51483">MHEECGVFGIWSPVKRAVPRDVYLGLYALQHRGQESCGIAVSCDGVFHHLKGDGLVGEVFDRPGLDRLGEGNIAVGHVRYSTTGGKNHNNIQPIVISHMKGNMALAHNGNLVNARSLRSQHELCGGIFHGTADTETIVYTIVSERLKVTATAEAVFRTMQQLQGAYSCTLMTATKLIAFRDPNGFRPLCYGKTADGAWVVSSESCALDAVGAKLIRDIDPGEIIVFGKEGVTSDRRLCGQQRSLCVFEYIYFARPDSIIEGVPVHQSRLRAGHFLAKENPVAADVVIGVPDSGIDAALGYSQESGIPYGVGFLKNKYIGRSFIAPSQDMRETAVRIKLNVIAETVRDKRVVLIDDSIVRGTTSERIVRLLREAGAKEVHMRISSPPFRYPCFFGTDVDSRENLIACRLNSVEEIAKEIGADSLAYLSVDAAHRLAGDTGCTFCDGCFTGRYPIDIPEEQGKSKFEQPIQEE</sequence>
<keyword evidence="2" id="KW-1185">Reference proteome</keyword>
<accession>A0AC61MUQ7</accession>
<protein>
    <submittedName>
        <fullName evidence="1">Amidophosphoribosyltransferase</fullName>
        <ecNumber evidence="1">2.4.2.14</ecNumber>
    </submittedName>
</protein>
<dbReference type="EMBL" id="CP068393">
    <property type="protein sequence ID" value="QUC66099.1"/>
    <property type="molecule type" value="Genomic_DNA"/>
</dbReference>
<gene>
    <name evidence="1" type="ORF">JYE49_09475</name>
</gene>